<organism evidence="4 5">
    <name type="scientific">Microvirga tunisiensis</name>
    <dbReference type="NCBI Taxonomy" id="2108360"/>
    <lineage>
        <taxon>Bacteria</taxon>
        <taxon>Pseudomonadati</taxon>
        <taxon>Pseudomonadota</taxon>
        <taxon>Alphaproteobacteria</taxon>
        <taxon>Hyphomicrobiales</taxon>
        <taxon>Methylobacteriaceae</taxon>
        <taxon>Microvirga</taxon>
    </lineage>
</organism>
<dbReference type="GO" id="GO:0005576">
    <property type="term" value="C:extracellular region"/>
    <property type="evidence" value="ECO:0007669"/>
    <property type="project" value="UniProtKB-SubCell"/>
</dbReference>
<keyword evidence="2" id="KW-0964">Secreted</keyword>
<dbReference type="PRINTS" id="PR00313">
    <property type="entry name" value="CABNDNGRPT"/>
</dbReference>
<dbReference type="AlphaFoldDB" id="A0A5N7MWF3"/>
<comment type="caution">
    <text evidence="4">The sequence shown here is derived from an EMBL/GenBank/DDBJ whole genome shotgun (WGS) entry which is preliminary data.</text>
</comment>
<dbReference type="InterPro" id="IPR001343">
    <property type="entry name" value="Hemolysn_Ca-bd"/>
</dbReference>
<dbReference type="EMBL" id="VOSK01000452">
    <property type="protein sequence ID" value="MPR30809.1"/>
    <property type="molecule type" value="Genomic_DNA"/>
</dbReference>
<evidence type="ECO:0000313" key="5">
    <source>
        <dbReference type="Proteomes" id="UP000403266"/>
    </source>
</evidence>
<comment type="subcellular location">
    <subcellularLocation>
        <location evidence="1">Secreted</location>
    </subcellularLocation>
</comment>
<protein>
    <recommendedName>
        <fullName evidence="6">Calcium-binding protein</fullName>
    </recommendedName>
</protein>
<evidence type="ECO:0000256" key="1">
    <source>
        <dbReference type="ARBA" id="ARBA00004613"/>
    </source>
</evidence>
<feature type="region of interest" description="Disordered" evidence="3">
    <location>
        <begin position="1"/>
        <end position="24"/>
    </location>
</feature>
<dbReference type="Proteomes" id="UP000403266">
    <property type="component" value="Unassembled WGS sequence"/>
</dbReference>
<proteinExistence type="predicted"/>
<dbReference type="PANTHER" id="PTHR38340">
    <property type="entry name" value="S-LAYER PROTEIN"/>
    <property type="match status" value="1"/>
</dbReference>
<dbReference type="InterPro" id="IPR018511">
    <property type="entry name" value="Hemolysin-typ_Ca-bd_CS"/>
</dbReference>
<dbReference type="InterPro" id="IPR050557">
    <property type="entry name" value="RTX_toxin/Mannuronan_C5-epim"/>
</dbReference>
<evidence type="ECO:0000256" key="2">
    <source>
        <dbReference type="ARBA" id="ARBA00022525"/>
    </source>
</evidence>
<accession>A0A5N7MWF3</accession>
<dbReference type="GO" id="GO:0005509">
    <property type="term" value="F:calcium ion binding"/>
    <property type="evidence" value="ECO:0007669"/>
    <property type="project" value="InterPro"/>
</dbReference>
<name>A0A5N7MWF3_9HYPH</name>
<gene>
    <name evidence="4" type="ORF">FS320_39085</name>
</gene>
<evidence type="ECO:0000313" key="4">
    <source>
        <dbReference type="EMBL" id="MPR30809.1"/>
    </source>
</evidence>
<dbReference type="SUPFAM" id="SSF51120">
    <property type="entry name" value="beta-Roll"/>
    <property type="match status" value="1"/>
</dbReference>
<evidence type="ECO:0000256" key="3">
    <source>
        <dbReference type="SAM" id="MobiDB-lite"/>
    </source>
</evidence>
<dbReference type="Gene3D" id="2.150.10.10">
    <property type="entry name" value="Serralysin-like metalloprotease, C-terminal"/>
    <property type="match status" value="3"/>
</dbReference>
<dbReference type="PANTHER" id="PTHR38340:SF1">
    <property type="entry name" value="S-LAYER PROTEIN"/>
    <property type="match status" value="1"/>
</dbReference>
<sequence>MGSPSADHLIGTPEADRIRGFGGRDTLEGLGGNDRIEGGDTDIGRTGQEAGGAIGTVVGGIVGFFAGNPGAGAGAGAAAGGLIGFIFDSRAANRNNPDTLFGGDGDDTLLGQRGDDYLSGDAGNDSLDGGPGNDTLVGDLLLLFGNDPRGFGSDTLDGGPGNDLLFGLRGGDAFVFVVTPLPPAIGGVAGPTTGGGGVAGPLPDVVGSLPLVTGPVGGAAAPLAGIDPFTFNNDTVMDFSRFELERDRIFVDVPNPAVARAMVDNARPFDVINDADRNVDAVPGGLRLDFGPGNTLTVRGVTSLTVGEDIFFI</sequence>
<keyword evidence="5" id="KW-1185">Reference proteome</keyword>
<dbReference type="InterPro" id="IPR011049">
    <property type="entry name" value="Serralysin-like_metalloprot_C"/>
</dbReference>
<dbReference type="Pfam" id="PF00353">
    <property type="entry name" value="HemolysinCabind"/>
    <property type="match status" value="3"/>
</dbReference>
<evidence type="ECO:0008006" key="6">
    <source>
        <dbReference type="Google" id="ProtNLM"/>
    </source>
</evidence>
<dbReference type="PROSITE" id="PS00330">
    <property type="entry name" value="HEMOLYSIN_CALCIUM"/>
    <property type="match status" value="1"/>
</dbReference>
<reference evidence="4 5" key="1">
    <citation type="journal article" date="2019" name="Syst. Appl. Microbiol.">
        <title>Microvirga tunisiensis sp. nov., a root nodule symbiotic bacterium isolated from Lupinus micranthus and L. luteus grown in Northern Tunisia.</title>
        <authorList>
            <person name="Msaddak A."/>
            <person name="Rejili M."/>
            <person name="Duran D."/>
            <person name="Mars M."/>
            <person name="Palacios J.M."/>
            <person name="Ruiz-Argueso T."/>
            <person name="Rey L."/>
            <person name="Imperial J."/>
        </authorList>
    </citation>
    <scope>NUCLEOTIDE SEQUENCE [LARGE SCALE GENOMIC DNA]</scope>
    <source>
        <strain evidence="4 5">Lmie10</strain>
    </source>
</reference>